<comment type="caution">
    <text evidence="1">The sequence shown here is derived from an EMBL/GenBank/DDBJ whole genome shotgun (WGS) entry which is preliminary data.</text>
</comment>
<accession>X0UMF8</accession>
<organism evidence="1">
    <name type="scientific">marine sediment metagenome</name>
    <dbReference type="NCBI Taxonomy" id="412755"/>
    <lineage>
        <taxon>unclassified sequences</taxon>
        <taxon>metagenomes</taxon>
        <taxon>ecological metagenomes</taxon>
    </lineage>
</organism>
<name>X0UMF8_9ZZZZ</name>
<protein>
    <recommendedName>
        <fullName evidence="2">PIG-L family deacetylase</fullName>
    </recommendedName>
</protein>
<dbReference type="Pfam" id="PF02585">
    <property type="entry name" value="PIG-L"/>
    <property type="match status" value="1"/>
</dbReference>
<dbReference type="InterPro" id="IPR003737">
    <property type="entry name" value="GlcNAc_PI_deacetylase-related"/>
</dbReference>
<dbReference type="AlphaFoldDB" id="X0UMF8"/>
<dbReference type="Gene3D" id="3.40.50.10320">
    <property type="entry name" value="LmbE-like"/>
    <property type="match status" value="1"/>
</dbReference>
<gene>
    <name evidence="1" type="ORF">S01H1_45614</name>
</gene>
<feature type="non-terminal residue" evidence="1">
    <location>
        <position position="152"/>
    </location>
</feature>
<dbReference type="SUPFAM" id="SSF102588">
    <property type="entry name" value="LmbE-like"/>
    <property type="match status" value="1"/>
</dbReference>
<evidence type="ECO:0000313" key="1">
    <source>
        <dbReference type="EMBL" id="GAG01493.1"/>
    </source>
</evidence>
<dbReference type="EMBL" id="BARS01029164">
    <property type="protein sequence ID" value="GAG01493.1"/>
    <property type="molecule type" value="Genomic_DNA"/>
</dbReference>
<sequence>MNSLTSNNPIPLQALGLPEALRVLVLAPHPDDFDEIGVTLRFLWENGNPLFLAVVTSGASGVEDTSCSPPTVGAKARLREQEQRASCQFLGLPGAHLAFLRLEEDESGHPVQDQASIDRLRRHLLTRRPSVVLLPHGHDTNLGHQRVYAMFR</sequence>
<reference evidence="1" key="1">
    <citation type="journal article" date="2014" name="Front. Microbiol.">
        <title>High frequency of phylogenetically diverse reductive dehalogenase-homologous genes in deep subseafloor sedimentary metagenomes.</title>
        <authorList>
            <person name="Kawai M."/>
            <person name="Futagami T."/>
            <person name="Toyoda A."/>
            <person name="Takaki Y."/>
            <person name="Nishi S."/>
            <person name="Hori S."/>
            <person name="Arai W."/>
            <person name="Tsubouchi T."/>
            <person name="Morono Y."/>
            <person name="Uchiyama I."/>
            <person name="Ito T."/>
            <person name="Fujiyama A."/>
            <person name="Inagaki F."/>
            <person name="Takami H."/>
        </authorList>
    </citation>
    <scope>NUCLEOTIDE SEQUENCE</scope>
    <source>
        <strain evidence="1">Expedition CK06-06</strain>
    </source>
</reference>
<evidence type="ECO:0008006" key="2">
    <source>
        <dbReference type="Google" id="ProtNLM"/>
    </source>
</evidence>
<proteinExistence type="predicted"/>
<dbReference type="InterPro" id="IPR024078">
    <property type="entry name" value="LmbE-like_dom_sf"/>
</dbReference>